<accession>S2KII0</accession>
<proteinExistence type="predicted"/>
<protein>
    <submittedName>
        <fullName evidence="1">Uncharacterized protein</fullName>
    </submittedName>
</protein>
<keyword evidence="2" id="KW-1185">Reference proteome</keyword>
<reference evidence="1 2" key="1">
    <citation type="journal article" date="2013" name="Genome Announc.">
        <title>Draft genome sequence of the moderately halophilic gammaproteobacterium Halomonas anticariensis FP35.</title>
        <authorList>
            <person name="Tahrioui A."/>
            <person name="Quesada E."/>
            <person name="Llamas I."/>
        </authorList>
    </citation>
    <scope>NUCLEOTIDE SEQUENCE [LARGE SCALE GENOMIC DNA]</scope>
    <source>
        <strain evidence="2">DSM 16096 / CECT 5854 / LMG 22089 / FP35</strain>
    </source>
</reference>
<dbReference type="AlphaFoldDB" id="S2KII0"/>
<name>S2KII0_LITA3</name>
<gene>
    <name evidence="1" type="ORF">L861_19820</name>
</gene>
<dbReference type="EMBL" id="ASTJ01000029">
    <property type="protein sequence ID" value="EPC01902.1"/>
    <property type="molecule type" value="Genomic_DNA"/>
</dbReference>
<comment type="caution">
    <text evidence="1">The sequence shown here is derived from an EMBL/GenBank/DDBJ whole genome shotgun (WGS) entry which is preliminary data.</text>
</comment>
<sequence length="58" mass="6811">MEIKIITAKLDTFCLHEGCSAPSMRNQRSMQRETRDLLYQKEKCVMLQTLCPDTLMLF</sequence>
<evidence type="ECO:0000313" key="1">
    <source>
        <dbReference type="EMBL" id="EPC01902.1"/>
    </source>
</evidence>
<evidence type="ECO:0000313" key="2">
    <source>
        <dbReference type="Proteomes" id="UP000014463"/>
    </source>
</evidence>
<organism evidence="1 2">
    <name type="scientific">Litchfieldella anticariensis (strain DSM 16096 / CECT 5854 / CIP 108499 / LMG 22089 / FP35)</name>
    <name type="common">Halomonas anticariensis</name>
    <dbReference type="NCBI Taxonomy" id="1121939"/>
    <lineage>
        <taxon>Bacteria</taxon>
        <taxon>Pseudomonadati</taxon>
        <taxon>Pseudomonadota</taxon>
        <taxon>Gammaproteobacteria</taxon>
        <taxon>Oceanospirillales</taxon>
        <taxon>Halomonadaceae</taxon>
        <taxon>Litchfieldella</taxon>
    </lineage>
</organism>
<dbReference type="Proteomes" id="UP000014463">
    <property type="component" value="Unassembled WGS sequence"/>
</dbReference>